<accession>A0A8X9A7U7</accession>
<organism evidence="2">
    <name type="scientific">Salvia splendens</name>
    <name type="common">Scarlet sage</name>
    <dbReference type="NCBI Taxonomy" id="180675"/>
    <lineage>
        <taxon>Eukaryota</taxon>
        <taxon>Viridiplantae</taxon>
        <taxon>Streptophyta</taxon>
        <taxon>Embryophyta</taxon>
        <taxon>Tracheophyta</taxon>
        <taxon>Spermatophyta</taxon>
        <taxon>Magnoliopsida</taxon>
        <taxon>eudicotyledons</taxon>
        <taxon>Gunneridae</taxon>
        <taxon>Pentapetalae</taxon>
        <taxon>asterids</taxon>
        <taxon>lamiids</taxon>
        <taxon>Lamiales</taxon>
        <taxon>Lamiaceae</taxon>
        <taxon>Nepetoideae</taxon>
        <taxon>Mentheae</taxon>
        <taxon>Salviinae</taxon>
        <taxon>Salvia</taxon>
        <taxon>Salvia subgen. Calosphace</taxon>
        <taxon>core Calosphace</taxon>
    </lineage>
</organism>
<dbReference type="Pfam" id="PF01486">
    <property type="entry name" value="K-box"/>
    <property type="match status" value="1"/>
</dbReference>
<protein>
    <recommendedName>
        <fullName evidence="1">K-box domain-containing protein</fullName>
    </recommendedName>
</protein>
<reference evidence="2" key="2">
    <citation type="submission" date="2020-08" db="EMBL/GenBank/DDBJ databases">
        <title>Plant Genome Project.</title>
        <authorList>
            <person name="Zhang R.-G."/>
        </authorList>
    </citation>
    <scope>NUCLEOTIDE SEQUENCE</scope>
    <source>
        <strain evidence="2">Huo1</strain>
        <tissue evidence="2">Leaf</tissue>
    </source>
</reference>
<evidence type="ECO:0000313" key="2">
    <source>
        <dbReference type="EMBL" id="KAG6432992.1"/>
    </source>
</evidence>
<keyword evidence="3" id="KW-1185">Reference proteome</keyword>
<dbReference type="GO" id="GO:0003700">
    <property type="term" value="F:DNA-binding transcription factor activity"/>
    <property type="evidence" value="ECO:0007669"/>
    <property type="project" value="InterPro"/>
</dbReference>
<dbReference type="EMBL" id="PNBA02000002">
    <property type="protein sequence ID" value="KAG6432992.1"/>
    <property type="molecule type" value="Genomic_DNA"/>
</dbReference>
<dbReference type="Proteomes" id="UP000298416">
    <property type="component" value="Unassembled WGS sequence"/>
</dbReference>
<reference evidence="2" key="1">
    <citation type="submission" date="2018-01" db="EMBL/GenBank/DDBJ databases">
        <authorList>
            <person name="Mao J.F."/>
        </authorList>
    </citation>
    <scope>NUCLEOTIDE SEQUENCE</scope>
    <source>
        <strain evidence="2">Huo1</strain>
        <tissue evidence="2">Leaf</tissue>
    </source>
</reference>
<dbReference type="PROSITE" id="PS51297">
    <property type="entry name" value="K_BOX"/>
    <property type="match status" value="1"/>
</dbReference>
<name>A0A8X9A7U7_SALSN</name>
<dbReference type="GO" id="GO:0005634">
    <property type="term" value="C:nucleus"/>
    <property type="evidence" value="ECO:0007669"/>
    <property type="project" value="InterPro"/>
</dbReference>
<dbReference type="AlphaFoldDB" id="A0A8X9A7U7"/>
<evidence type="ECO:0000259" key="1">
    <source>
        <dbReference type="PROSITE" id="PS51297"/>
    </source>
</evidence>
<proteinExistence type="predicted"/>
<evidence type="ECO:0000313" key="3">
    <source>
        <dbReference type="Proteomes" id="UP000298416"/>
    </source>
</evidence>
<sequence>MKDRFPKIHLVVLRDYIILENENENENVRGRESIPNVWQREAENLRKQLQYLQESHRKLLGEELAGLNIRDLQNLENQLETSLKGVRVKKASKNHGNAIHQENMELYRKMNIIVKENEELRKKVLSDYD</sequence>
<feature type="domain" description="K-box" evidence="1">
    <location>
        <begin position="35"/>
        <end position="129"/>
    </location>
</feature>
<gene>
    <name evidence="2" type="ORF">SASPL_104594</name>
</gene>
<comment type="caution">
    <text evidence="2">The sequence shown here is derived from an EMBL/GenBank/DDBJ whole genome shotgun (WGS) entry which is preliminary data.</text>
</comment>
<dbReference type="InterPro" id="IPR002487">
    <property type="entry name" value="TF_Kbox"/>
</dbReference>